<dbReference type="InParanoid" id="E3KHB5"/>
<reference evidence="2" key="2">
    <citation type="journal article" date="2011" name="Proc. Natl. Acad. Sci. U.S.A.">
        <title>Obligate biotrophy features unraveled by the genomic analysis of rust fungi.</title>
        <authorList>
            <person name="Duplessis S."/>
            <person name="Cuomo C.A."/>
            <person name="Lin Y.-C."/>
            <person name="Aerts A."/>
            <person name="Tisserant E."/>
            <person name="Veneault-Fourrey C."/>
            <person name="Joly D.L."/>
            <person name="Hacquard S."/>
            <person name="Amselem J."/>
            <person name="Cantarel B.L."/>
            <person name="Chiu R."/>
            <person name="Coutinho P.M."/>
            <person name="Feau N."/>
            <person name="Field M."/>
            <person name="Frey P."/>
            <person name="Gelhaye E."/>
            <person name="Goldberg J."/>
            <person name="Grabherr M.G."/>
            <person name="Kodira C.D."/>
            <person name="Kohler A."/>
            <person name="Kuees U."/>
            <person name="Lindquist E.A."/>
            <person name="Lucas S.M."/>
            <person name="Mago R."/>
            <person name="Mauceli E."/>
            <person name="Morin E."/>
            <person name="Murat C."/>
            <person name="Pangilinan J.L."/>
            <person name="Park R."/>
            <person name="Pearson M."/>
            <person name="Quesneville H."/>
            <person name="Rouhier N."/>
            <person name="Sakthikumar S."/>
            <person name="Salamov A.A."/>
            <person name="Schmutz J."/>
            <person name="Selles B."/>
            <person name="Shapiro H."/>
            <person name="Tanguay P."/>
            <person name="Tuskan G.A."/>
            <person name="Henrissat B."/>
            <person name="Van de Peer Y."/>
            <person name="Rouze P."/>
            <person name="Ellis J.G."/>
            <person name="Dodds P.N."/>
            <person name="Schein J.E."/>
            <person name="Zhong S."/>
            <person name="Hamelin R.C."/>
            <person name="Grigoriev I.V."/>
            <person name="Szabo L.J."/>
            <person name="Martin F."/>
        </authorList>
    </citation>
    <scope>NUCLEOTIDE SEQUENCE [LARGE SCALE GENOMIC DNA]</scope>
    <source>
        <strain evidence="2">CRL 75-36-700-3 / race SCCL</strain>
    </source>
</reference>
<dbReference type="KEGG" id="pgr:PGTG_09403"/>
<gene>
    <name evidence="1" type="ORF">PGTG_09403</name>
</gene>
<dbReference type="HOGENOM" id="CLU_1797422_0_0_1"/>
<evidence type="ECO:0000313" key="1">
    <source>
        <dbReference type="EMBL" id="EFP83690.1"/>
    </source>
</evidence>
<dbReference type="EMBL" id="DS178287">
    <property type="protein sequence ID" value="EFP83690.1"/>
    <property type="molecule type" value="Genomic_DNA"/>
</dbReference>
<dbReference type="GeneID" id="10532376"/>
<accession>E3KHB5</accession>
<dbReference type="AlphaFoldDB" id="E3KHB5"/>
<sequence>MKWTENDKFCNSQLKLIEYFSEDETVSNLAPNTAQYLIENFQEQDPIIIPTETNGLEDFVKVSPCKKFKNDMGILLNAFKEKNQHIQVLSSQWGKRIITIPKIFFKLKKLVAAINHMQLSGYQHLNINFYEYNKRITTWLPSSK</sequence>
<reference key="1">
    <citation type="submission" date="2007-01" db="EMBL/GenBank/DDBJ databases">
        <title>The Genome Sequence of Puccinia graminis f. sp. tritici Strain CRL 75-36-700-3.</title>
        <authorList>
            <consortium name="The Broad Institute Genome Sequencing Platform"/>
            <person name="Birren B."/>
            <person name="Lander E."/>
            <person name="Galagan J."/>
            <person name="Nusbaum C."/>
            <person name="Devon K."/>
            <person name="Cuomo C."/>
            <person name="Jaffe D."/>
            <person name="Butler J."/>
            <person name="Alvarez P."/>
            <person name="Gnerre S."/>
            <person name="Grabherr M."/>
            <person name="Mauceli E."/>
            <person name="Brockman W."/>
            <person name="Young S."/>
            <person name="LaButti K."/>
            <person name="Sykes S."/>
            <person name="DeCaprio D."/>
            <person name="Crawford M."/>
            <person name="Koehrsen M."/>
            <person name="Engels R."/>
            <person name="Montgomery P."/>
            <person name="Pearson M."/>
            <person name="Howarth C."/>
            <person name="Larson L."/>
            <person name="White J."/>
            <person name="Zeng Q."/>
            <person name="Kodira C."/>
            <person name="Yandava C."/>
            <person name="Alvarado L."/>
            <person name="O'Leary S."/>
            <person name="Szabo L."/>
            <person name="Dean R."/>
            <person name="Schein J."/>
        </authorList>
    </citation>
    <scope>NUCLEOTIDE SEQUENCE</scope>
    <source>
        <strain>CRL 75-36-700-3</strain>
    </source>
</reference>
<dbReference type="RefSeq" id="XP_003328109.1">
    <property type="nucleotide sequence ID" value="XM_003328061.1"/>
</dbReference>
<evidence type="ECO:0000313" key="2">
    <source>
        <dbReference type="Proteomes" id="UP000008783"/>
    </source>
</evidence>
<dbReference type="VEuPathDB" id="FungiDB:PGTG_09403"/>
<proteinExistence type="predicted"/>
<name>E3KHB5_PUCGT</name>
<dbReference type="Proteomes" id="UP000008783">
    <property type="component" value="Unassembled WGS sequence"/>
</dbReference>
<organism evidence="1 2">
    <name type="scientific">Puccinia graminis f. sp. tritici (strain CRL 75-36-700-3 / race SCCL)</name>
    <name type="common">Black stem rust fungus</name>
    <dbReference type="NCBI Taxonomy" id="418459"/>
    <lineage>
        <taxon>Eukaryota</taxon>
        <taxon>Fungi</taxon>
        <taxon>Dikarya</taxon>
        <taxon>Basidiomycota</taxon>
        <taxon>Pucciniomycotina</taxon>
        <taxon>Pucciniomycetes</taxon>
        <taxon>Pucciniales</taxon>
        <taxon>Pucciniaceae</taxon>
        <taxon>Puccinia</taxon>
    </lineage>
</organism>
<dbReference type="OrthoDB" id="10307917at2759"/>
<protein>
    <submittedName>
        <fullName evidence="1">Uncharacterized protein</fullName>
    </submittedName>
</protein>
<keyword evidence="2" id="KW-1185">Reference proteome</keyword>